<evidence type="ECO:0000313" key="2">
    <source>
        <dbReference type="Proteomes" id="UP000701801"/>
    </source>
</evidence>
<proteinExistence type="predicted"/>
<gene>
    <name evidence="1" type="ORF">HYALB_00012196</name>
</gene>
<name>A0A9N9PU05_9HELO</name>
<dbReference type="AlphaFoldDB" id="A0A9N9PU05"/>
<comment type="caution">
    <text evidence="1">The sequence shown here is derived from an EMBL/GenBank/DDBJ whole genome shotgun (WGS) entry which is preliminary data.</text>
</comment>
<organism evidence="1 2">
    <name type="scientific">Hymenoscyphus albidus</name>
    <dbReference type="NCBI Taxonomy" id="595503"/>
    <lineage>
        <taxon>Eukaryota</taxon>
        <taxon>Fungi</taxon>
        <taxon>Dikarya</taxon>
        <taxon>Ascomycota</taxon>
        <taxon>Pezizomycotina</taxon>
        <taxon>Leotiomycetes</taxon>
        <taxon>Helotiales</taxon>
        <taxon>Helotiaceae</taxon>
        <taxon>Hymenoscyphus</taxon>
    </lineage>
</organism>
<sequence>MQLVHNFRGIHLYPGATKFLLSFNPGPVLRLKFSSKSEKALYHYCIVENGAYFDWSQAQTNKGCNFAEHIFQHVTSTWLIGGVH</sequence>
<reference evidence="1" key="1">
    <citation type="submission" date="2021-07" db="EMBL/GenBank/DDBJ databases">
        <authorList>
            <person name="Durling M."/>
        </authorList>
    </citation>
    <scope>NUCLEOTIDE SEQUENCE</scope>
</reference>
<keyword evidence="2" id="KW-1185">Reference proteome</keyword>
<dbReference type="Proteomes" id="UP000701801">
    <property type="component" value="Unassembled WGS sequence"/>
</dbReference>
<accession>A0A9N9PU05</accession>
<protein>
    <submittedName>
        <fullName evidence="1">Uncharacterized protein</fullName>
    </submittedName>
</protein>
<evidence type="ECO:0000313" key="1">
    <source>
        <dbReference type="EMBL" id="CAG8975028.1"/>
    </source>
</evidence>
<dbReference type="EMBL" id="CAJVRM010000122">
    <property type="protein sequence ID" value="CAG8975028.1"/>
    <property type="molecule type" value="Genomic_DNA"/>
</dbReference>